<dbReference type="EMBL" id="KN554178">
    <property type="protein sequence ID" value="KHJ89466.1"/>
    <property type="molecule type" value="Genomic_DNA"/>
</dbReference>
<sequence>MTLILIHFANEKAVITKIYADKLVLTVKILLESWNGTIKGALDANKRRYGCNLSTDRLKFACIFMT</sequence>
<reference evidence="1 2" key="1">
    <citation type="submission" date="2014-03" db="EMBL/GenBank/DDBJ databases">
        <title>Draft genome of the hookworm Oesophagostomum dentatum.</title>
        <authorList>
            <person name="Mitreva M."/>
        </authorList>
    </citation>
    <scope>NUCLEOTIDE SEQUENCE [LARGE SCALE GENOMIC DNA]</scope>
    <source>
        <strain evidence="1 2">OD-Hann</strain>
    </source>
</reference>
<evidence type="ECO:0000313" key="2">
    <source>
        <dbReference type="Proteomes" id="UP000053660"/>
    </source>
</evidence>
<keyword evidence="2" id="KW-1185">Reference proteome</keyword>
<dbReference type="Proteomes" id="UP000053660">
    <property type="component" value="Unassembled WGS sequence"/>
</dbReference>
<proteinExistence type="predicted"/>
<accession>A0A0B1SZW5</accession>
<evidence type="ECO:0000313" key="1">
    <source>
        <dbReference type="EMBL" id="KHJ89466.1"/>
    </source>
</evidence>
<protein>
    <submittedName>
        <fullName evidence="1">Uncharacterized protein</fullName>
    </submittedName>
</protein>
<organism evidence="1 2">
    <name type="scientific">Oesophagostomum dentatum</name>
    <name type="common">Nodular worm</name>
    <dbReference type="NCBI Taxonomy" id="61180"/>
    <lineage>
        <taxon>Eukaryota</taxon>
        <taxon>Metazoa</taxon>
        <taxon>Ecdysozoa</taxon>
        <taxon>Nematoda</taxon>
        <taxon>Chromadorea</taxon>
        <taxon>Rhabditida</taxon>
        <taxon>Rhabditina</taxon>
        <taxon>Rhabditomorpha</taxon>
        <taxon>Strongyloidea</taxon>
        <taxon>Strongylidae</taxon>
        <taxon>Oesophagostomum</taxon>
    </lineage>
</organism>
<dbReference type="AlphaFoldDB" id="A0A0B1SZW5"/>
<gene>
    <name evidence="1" type="ORF">OESDEN_10708</name>
</gene>
<name>A0A0B1SZW5_OESDE</name>